<protein>
    <submittedName>
        <fullName evidence="2">Uncharacterized protein</fullName>
    </submittedName>
</protein>
<dbReference type="EMBL" id="BPLR01014722">
    <property type="protein sequence ID" value="GIY70790.1"/>
    <property type="molecule type" value="Genomic_DNA"/>
</dbReference>
<name>A0AAV4VLJ2_CAEEX</name>
<gene>
    <name evidence="2" type="ORF">CEXT_392931</name>
</gene>
<feature type="region of interest" description="Disordered" evidence="1">
    <location>
        <begin position="22"/>
        <end position="53"/>
    </location>
</feature>
<sequence length="78" mass="8344">MSQITQNLPRTLISQAGCLVAKRAPPKRAMPPTNRSKTADAKRPVSVQVGSGESARTSRSILVLLMCCPERDPGSIDP</sequence>
<proteinExistence type="predicted"/>
<dbReference type="Proteomes" id="UP001054945">
    <property type="component" value="Unassembled WGS sequence"/>
</dbReference>
<accession>A0AAV4VLJ2</accession>
<comment type="caution">
    <text evidence="2">The sequence shown here is derived from an EMBL/GenBank/DDBJ whole genome shotgun (WGS) entry which is preliminary data.</text>
</comment>
<reference evidence="2 3" key="1">
    <citation type="submission" date="2021-06" db="EMBL/GenBank/DDBJ databases">
        <title>Caerostris extrusa draft genome.</title>
        <authorList>
            <person name="Kono N."/>
            <person name="Arakawa K."/>
        </authorList>
    </citation>
    <scope>NUCLEOTIDE SEQUENCE [LARGE SCALE GENOMIC DNA]</scope>
</reference>
<organism evidence="2 3">
    <name type="scientific">Caerostris extrusa</name>
    <name type="common">Bark spider</name>
    <name type="synonym">Caerostris bankana</name>
    <dbReference type="NCBI Taxonomy" id="172846"/>
    <lineage>
        <taxon>Eukaryota</taxon>
        <taxon>Metazoa</taxon>
        <taxon>Ecdysozoa</taxon>
        <taxon>Arthropoda</taxon>
        <taxon>Chelicerata</taxon>
        <taxon>Arachnida</taxon>
        <taxon>Araneae</taxon>
        <taxon>Araneomorphae</taxon>
        <taxon>Entelegynae</taxon>
        <taxon>Araneoidea</taxon>
        <taxon>Araneidae</taxon>
        <taxon>Caerostris</taxon>
    </lineage>
</organism>
<keyword evidence="3" id="KW-1185">Reference proteome</keyword>
<evidence type="ECO:0000313" key="2">
    <source>
        <dbReference type="EMBL" id="GIY70790.1"/>
    </source>
</evidence>
<evidence type="ECO:0000313" key="3">
    <source>
        <dbReference type="Proteomes" id="UP001054945"/>
    </source>
</evidence>
<evidence type="ECO:0000256" key="1">
    <source>
        <dbReference type="SAM" id="MobiDB-lite"/>
    </source>
</evidence>
<dbReference type="AlphaFoldDB" id="A0AAV4VLJ2"/>